<evidence type="ECO:0000313" key="4">
    <source>
        <dbReference type="Proteomes" id="UP000664859"/>
    </source>
</evidence>
<name>A0A835YJD6_9STRA</name>
<comment type="caution">
    <text evidence="3">The sequence shown here is derived from an EMBL/GenBank/DDBJ whole genome shotgun (WGS) entry which is preliminary data.</text>
</comment>
<organism evidence="3 4">
    <name type="scientific">Tribonema minus</name>
    <dbReference type="NCBI Taxonomy" id="303371"/>
    <lineage>
        <taxon>Eukaryota</taxon>
        <taxon>Sar</taxon>
        <taxon>Stramenopiles</taxon>
        <taxon>Ochrophyta</taxon>
        <taxon>PX clade</taxon>
        <taxon>Xanthophyceae</taxon>
        <taxon>Tribonematales</taxon>
        <taxon>Tribonemataceae</taxon>
        <taxon>Tribonema</taxon>
    </lineage>
</organism>
<feature type="compositionally biased region" description="Low complexity" evidence="2">
    <location>
        <begin position="503"/>
        <end position="514"/>
    </location>
</feature>
<dbReference type="GO" id="GO:0006888">
    <property type="term" value="P:endoplasmic reticulum to Golgi vesicle-mediated transport"/>
    <property type="evidence" value="ECO:0007669"/>
    <property type="project" value="TreeGrafter"/>
</dbReference>
<gene>
    <name evidence="3" type="ORF">JKP88DRAFT_250567</name>
</gene>
<accession>A0A835YJD6</accession>
<feature type="compositionally biased region" description="Low complexity" evidence="2">
    <location>
        <begin position="612"/>
        <end position="637"/>
    </location>
</feature>
<evidence type="ECO:0000256" key="2">
    <source>
        <dbReference type="SAM" id="MobiDB-lite"/>
    </source>
</evidence>
<dbReference type="GO" id="GO:0006886">
    <property type="term" value="P:intracellular protein transport"/>
    <property type="evidence" value="ECO:0007669"/>
    <property type="project" value="TreeGrafter"/>
</dbReference>
<feature type="compositionally biased region" description="Gly residues" evidence="2">
    <location>
        <begin position="644"/>
        <end position="664"/>
    </location>
</feature>
<feature type="compositionally biased region" description="Low complexity" evidence="2">
    <location>
        <begin position="355"/>
        <end position="364"/>
    </location>
</feature>
<dbReference type="GO" id="GO:0005795">
    <property type="term" value="C:Golgi stack"/>
    <property type="evidence" value="ECO:0007669"/>
    <property type="project" value="TreeGrafter"/>
</dbReference>
<feature type="compositionally biased region" description="Gly residues" evidence="2">
    <location>
        <begin position="803"/>
        <end position="814"/>
    </location>
</feature>
<dbReference type="EMBL" id="JAFCMP010000557">
    <property type="protein sequence ID" value="KAG5174937.1"/>
    <property type="molecule type" value="Genomic_DNA"/>
</dbReference>
<feature type="region of interest" description="Disordered" evidence="2">
    <location>
        <begin position="492"/>
        <end position="514"/>
    </location>
</feature>
<feature type="region of interest" description="Disordered" evidence="2">
    <location>
        <begin position="526"/>
        <end position="556"/>
    </location>
</feature>
<dbReference type="GO" id="GO:0012507">
    <property type="term" value="C:ER to Golgi transport vesicle membrane"/>
    <property type="evidence" value="ECO:0007669"/>
    <property type="project" value="TreeGrafter"/>
</dbReference>
<dbReference type="PANTHER" id="PTHR10013:SF0">
    <property type="entry name" value="GENERAL VESICULAR TRANSPORT FACTOR P115"/>
    <property type="match status" value="1"/>
</dbReference>
<evidence type="ECO:0000313" key="3">
    <source>
        <dbReference type="EMBL" id="KAG5174937.1"/>
    </source>
</evidence>
<dbReference type="GO" id="GO:0048211">
    <property type="term" value="P:Golgi vesicle docking"/>
    <property type="evidence" value="ECO:0007669"/>
    <property type="project" value="TreeGrafter"/>
</dbReference>
<protein>
    <submittedName>
        <fullName evidence="3">Uncharacterized protein</fullName>
    </submittedName>
</protein>
<evidence type="ECO:0000256" key="1">
    <source>
        <dbReference type="SAM" id="Coils"/>
    </source>
</evidence>
<proteinExistence type="predicted"/>
<keyword evidence="4" id="KW-1185">Reference proteome</keyword>
<reference evidence="3" key="1">
    <citation type="submission" date="2021-02" db="EMBL/GenBank/DDBJ databases">
        <title>First Annotated Genome of the Yellow-green Alga Tribonema minus.</title>
        <authorList>
            <person name="Mahan K.M."/>
        </authorList>
    </citation>
    <scope>NUCLEOTIDE SEQUENCE</scope>
    <source>
        <strain evidence="3">UTEX B ZZ1240</strain>
    </source>
</reference>
<dbReference type="PANTHER" id="PTHR10013">
    <property type="entry name" value="GENERAL VESICULAR TRANSPORT FACTOR P115"/>
    <property type="match status" value="1"/>
</dbReference>
<dbReference type="GO" id="GO:0005783">
    <property type="term" value="C:endoplasmic reticulum"/>
    <property type="evidence" value="ECO:0007669"/>
    <property type="project" value="TreeGrafter"/>
</dbReference>
<dbReference type="GO" id="GO:0061025">
    <property type="term" value="P:membrane fusion"/>
    <property type="evidence" value="ECO:0007669"/>
    <property type="project" value="TreeGrafter"/>
</dbReference>
<feature type="region of interest" description="Disordered" evidence="2">
    <location>
        <begin position="743"/>
        <end position="783"/>
    </location>
</feature>
<feature type="coiled-coil region" evidence="1">
    <location>
        <begin position="368"/>
        <end position="491"/>
    </location>
</feature>
<feature type="region of interest" description="Disordered" evidence="2">
    <location>
        <begin position="803"/>
        <end position="826"/>
    </location>
</feature>
<feature type="region of interest" description="Disordered" evidence="2">
    <location>
        <begin position="349"/>
        <end position="368"/>
    </location>
</feature>
<keyword evidence="1" id="KW-0175">Coiled coil</keyword>
<dbReference type="InterPro" id="IPR024095">
    <property type="entry name" value="Vesicle_P115"/>
</dbReference>
<dbReference type="Proteomes" id="UP000664859">
    <property type="component" value="Unassembled WGS sequence"/>
</dbReference>
<sequence length="884" mass="90457">MSGLASEPDAADAELDSCSVFVSIRLPDDSAVDAATFESLLLHDRSSEAITSNQAEQQQLLMLLQATDVCSAQDDAADALQTDWYQAPRAHTPLHRTGGPDGVQPSSELREVKSVLVNLAELTSPLPSSECTIPLSHSDGHAPDANPTSTAGLFATAASLRAHGSLADLEGAADGDGNHSDDELTDTFAAHEQLQQHPAQQQVQQRTQRGPMSLAAILAGMSSGSTALHSSPHDVPAIVPPLAPPVQIRRSTLLNDEQAGALPMPMVLLPESNGCIRSAVADDAQQAPLRALPYAATTVIAQSAADANDTEHGAELQEALQEAAGLSQALQPAADMRQQRDAVAAAARRAHEQASAHAAAAHAAAAERDDAVQHAAALQETVDELRRQRDAAVAAAQRARKAAEGNAAAAAAEAAEEWAAAVEQLQQALAVARAQLRDAAAEARQARGDAAYARALLQAAQHALRRSHARADQLEAALEEAHARMHVFRQEGASHRGTAWGDPLQLPRSPLRQPLSPRAADLLWEYDDAPPHSGEYDGANVGSGDSMSGSRRDSALPQPLSQFLAAATGRGGAAAATHDDQAGRQPPMAPRSARQLRGAQLDVHVVDSGSDGPAEAAAPRRSAAYGGAARSSATARGLPAQDASGGGGGGSGGGGVVDGSGGSSGVRAAAPPPPMCKAHSLRSEGVRGALTAAAGSAWSADARCRLYLLTSLRGRAIQMRRSADWASHRAAAAGGAAAAAAAAPRQDAGVRRSWHAAAHTGGGGSSGAARDHTQRSLAGGDADEPAAAAAAALMWPHGAGAVRGGGGGMDGDAGAGRPHGSSARRDDGEDFAALERQLMAVNMEKEQVRALAHVRNGICSGSNVEIISERLRPVGTFFTAPAGG</sequence>
<feature type="region of interest" description="Disordered" evidence="2">
    <location>
        <begin position="568"/>
        <end position="676"/>
    </location>
</feature>
<dbReference type="AlphaFoldDB" id="A0A835YJD6"/>